<organism evidence="3">
    <name type="scientific">Paenibacillus sp. BIHB 4019</name>
    <dbReference type="NCBI Taxonomy" id="1870819"/>
    <lineage>
        <taxon>Bacteria</taxon>
        <taxon>Bacillati</taxon>
        <taxon>Bacillota</taxon>
        <taxon>Bacilli</taxon>
        <taxon>Bacillales</taxon>
        <taxon>Paenibacillaceae</taxon>
        <taxon>Paenibacillus</taxon>
    </lineage>
</organism>
<dbReference type="Gene3D" id="3.30.2010.10">
    <property type="entry name" value="Metalloproteases ('zincins'), catalytic domain"/>
    <property type="match status" value="1"/>
</dbReference>
<sequence>MSWSLRSKWVFGLCLMLIGFTLLQMGMYATHTLFGWEKAAFNVFEICESLIKRYSLLLLSYMMKLAVFGTFVHLMYVTVKHCLGVRAANRKMSILQHGGLSDELNARYFAGSKAIMVVSHPEPIALTLGFLRPKIILSTGLLALLDKEELEAVIEHEHFHYRNRDPLMILILQVGATVLWYMPILRFGVEQYKTTRELLADHFALQRQVSEHSLGSALLKLVKFSRGERSSRTFVHASFADHSINYRLMRLLNPESQELSMRFPVVALVLSILTFGSISVMYLPIML</sequence>
<evidence type="ECO:0000256" key="1">
    <source>
        <dbReference type="SAM" id="Phobius"/>
    </source>
</evidence>
<feature type="transmembrane region" description="Helical" evidence="1">
    <location>
        <begin position="263"/>
        <end position="285"/>
    </location>
</feature>
<dbReference type="PANTHER" id="PTHR34978">
    <property type="entry name" value="POSSIBLE SENSOR-TRANSDUCER PROTEIN BLAR"/>
    <property type="match status" value="1"/>
</dbReference>
<dbReference type="InterPro" id="IPR052173">
    <property type="entry name" value="Beta-lactam_resp_regulator"/>
</dbReference>
<keyword evidence="1" id="KW-1133">Transmembrane helix</keyword>
<dbReference type="PANTHER" id="PTHR34978:SF3">
    <property type="entry name" value="SLR0241 PROTEIN"/>
    <property type="match status" value="1"/>
</dbReference>
<accession>A0A1B2DDM0</accession>
<reference evidence="3" key="1">
    <citation type="submission" date="2016-08" db="EMBL/GenBank/DDBJ databases">
        <title>Complete Genome Seqeunce of Paenibacillus sp. BIHB 4019 from tea rhizoplane.</title>
        <authorList>
            <person name="Thakur R."/>
            <person name="Swarnkar M.K."/>
            <person name="Gulati A."/>
        </authorList>
    </citation>
    <scope>NUCLEOTIDE SEQUENCE [LARGE SCALE GENOMIC DNA]</scope>
    <source>
        <strain evidence="3">BIHB4019</strain>
    </source>
</reference>
<keyword evidence="1" id="KW-0472">Membrane</keyword>
<keyword evidence="1" id="KW-0812">Transmembrane</keyword>
<proteinExistence type="predicted"/>
<feature type="transmembrane region" description="Helical" evidence="1">
    <location>
        <begin position="167"/>
        <end position="189"/>
    </location>
</feature>
<dbReference type="EMBL" id="CP016808">
    <property type="protein sequence ID" value="ANY65817.1"/>
    <property type="molecule type" value="Genomic_DNA"/>
</dbReference>
<feature type="domain" description="Peptidase M56" evidence="2">
    <location>
        <begin position="62"/>
        <end position="250"/>
    </location>
</feature>
<feature type="transmembrane region" description="Helical" evidence="1">
    <location>
        <begin position="59"/>
        <end position="79"/>
    </location>
</feature>
<protein>
    <recommendedName>
        <fullName evidence="2">Peptidase M56 domain-containing protein</fullName>
    </recommendedName>
</protein>
<evidence type="ECO:0000259" key="2">
    <source>
        <dbReference type="Pfam" id="PF05569"/>
    </source>
</evidence>
<dbReference type="AlphaFoldDB" id="A0A1B2DDM0"/>
<dbReference type="CDD" id="cd07326">
    <property type="entry name" value="M56_BlaR1_MecR1_like"/>
    <property type="match status" value="1"/>
</dbReference>
<evidence type="ECO:0000313" key="3">
    <source>
        <dbReference type="EMBL" id="ANY65817.1"/>
    </source>
</evidence>
<gene>
    <name evidence="3" type="ORF">BBD42_04550</name>
</gene>
<dbReference type="InterPro" id="IPR008756">
    <property type="entry name" value="Peptidase_M56"/>
</dbReference>
<dbReference type="RefSeq" id="WP_172455390.1">
    <property type="nucleotide sequence ID" value="NZ_CP016808.1"/>
</dbReference>
<name>A0A1B2DDM0_9BACL</name>
<dbReference type="Pfam" id="PF05569">
    <property type="entry name" value="Peptidase_M56"/>
    <property type="match status" value="1"/>
</dbReference>